<reference evidence="9 10" key="1">
    <citation type="submission" date="2009-02" db="EMBL/GenBank/DDBJ databases">
        <title>Annotation of Streptomyces hygroscopicus strain ATCC 53653.</title>
        <authorList>
            <consortium name="The Broad Institute Genome Sequencing Platform"/>
            <consortium name="Broad Institute Microbial Sequencing Center"/>
            <person name="Fischbach M."/>
            <person name="Godfrey P."/>
            <person name="Ward D."/>
            <person name="Young S."/>
            <person name="Zeng Q."/>
            <person name="Koehrsen M."/>
            <person name="Alvarado L."/>
            <person name="Berlin A.M."/>
            <person name="Bochicchio J."/>
            <person name="Borenstein D."/>
            <person name="Chapman S.B."/>
            <person name="Chen Z."/>
            <person name="Engels R."/>
            <person name="Freedman E."/>
            <person name="Gellesch M."/>
            <person name="Goldberg J."/>
            <person name="Griggs A."/>
            <person name="Gujja S."/>
            <person name="Heilman E.R."/>
            <person name="Heiman D.I."/>
            <person name="Hepburn T.A."/>
            <person name="Howarth C."/>
            <person name="Jen D."/>
            <person name="Larson L."/>
            <person name="Lewis B."/>
            <person name="Mehta T."/>
            <person name="Park D."/>
            <person name="Pearson M."/>
            <person name="Richards J."/>
            <person name="Roberts A."/>
            <person name="Saif S."/>
            <person name="Shea T.D."/>
            <person name="Shenoy N."/>
            <person name="Sisk P."/>
            <person name="Stolte C."/>
            <person name="Sykes S.N."/>
            <person name="Thomson T."/>
            <person name="Walk T."/>
            <person name="White J."/>
            <person name="Yandava C."/>
            <person name="Straight P."/>
            <person name="Clardy J."/>
            <person name="Hung D."/>
            <person name="Kolter R."/>
            <person name="Mekalanos J."/>
            <person name="Walker S."/>
            <person name="Walsh C.T."/>
            <person name="Wieland-Brown L.C."/>
            <person name="Haas B."/>
            <person name="Nusbaum C."/>
            <person name="Birren B."/>
        </authorList>
    </citation>
    <scope>NUCLEOTIDE SEQUENCE [LARGE SCALE GENOMIC DNA]</scope>
    <source>
        <strain evidence="9 10">ATCC 53653</strain>
    </source>
</reference>
<gene>
    <name evidence="9" type="ORF">SSOG_04194</name>
</gene>
<dbReference type="Pfam" id="PF20466">
    <property type="entry name" value="MmeI_TRD"/>
    <property type="match status" value="1"/>
</dbReference>
<organism evidence="9 10">
    <name type="scientific">Streptomyces himastatinicus ATCC 53653</name>
    <dbReference type="NCBI Taxonomy" id="457427"/>
    <lineage>
        <taxon>Bacteria</taxon>
        <taxon>Bacillati</taxon>
        <taxon>Actinomycetota</taxon>
        <taxon>Actinomycetes</taxon>
        <taxon>Kitasatosporales</taxon>
        <taxon>Streptomycetaceae</taxon>
        <taxon>Streptomyces</taxon>
        <taxon>Streptomyces violaceusniger group</taxon>
    </lineage>
</organism>
<dbReference type="PANTHER" id="PTHR33841:SF1">
    <property type="entry name" value="DNA METHYLTRANSFERASE A"/>
    <property type="match status" value="1"/>
</dbReference>
<dbReference type="Pfam" id="PF20464">
    <property type="entry name" value="MmeI_N"/>
    <property type="match status" value="1"/>
</dbReference>
<dbReference type="Pfam" id="PF20465">
    <property type="entry name" value="MmeI_hel"/>
    <property type="match status" value="1"/>
</dbReference>
<dbReference type="PROSITE" id="PS00092">
    <property type="entry name" value="N6_MTASE"/>
    <property type="match status" value="1"/>
</dbReference>
<dbReference type="InterPro" id="IPR046820">
    <property type="entry name" value="MmeI_TRD"/>
</dbReference>
<dbReference type="PRINTS" id="PR00507">
    <property type="entry name" value="N12N6MTFRASE"/>
</dbReference>
<feature type="domain" description="MmeI-like target recognition" evidence="7">
    <location>
        <begin position="613"/>
        <end position="819"/>
    </location>
</feature>
<dbReference type="InterPro" id="IPR029063">
    <property type="entry name" value="SAM-dependent_MTases_sf"/>
</dbReference>
<dbReference type="Pfam" id="PF20473">
    <property type="entry name" value="MmeI_Mtase"/>
    <property type="match status" value="1"/>
</dbReference>
<feature type="domain" description="MmeI-like N-terminal" evidence="5">
    <location>
        <begin position="9"/>
        <end position="165"/>
    </location>
</feature>
<keyword evidence="2 9" id="KW-0489">Methyltransferase</keyword>
<name>D9WVX1_9ACTN</name>
<keyword evidence="10" id="KW-1185">Reference proteome</keyword>
<protein>
    <recommendedName>
        <fullName evidence="1">site-specific DNA-methyltransferase (adenine-specific)</fullName>
        <ecNumber evidence="1">2.1.1.72</ecNumber>
    </recommendedName>
</protein>
<evidence type="ECO:0000259" key="5">
    <source>
        <dbReference type="Pfam" id="PF20464"/>
    </source>
</evidence>
<feature type="domain" description="MmeI-like helicase spacer" evidence="6">
    <location>
        <begin position="175"/>
        <end position="245"/>
    </location>
</feature>
<dbReference type="GO" id="GO:0003676">
    <property type="term" value="F:nucleic acid binding"/>
    <property type="evidence" value="ECO:0007669"/>
    <property type="project" value="InterPro"/>
</dbReference>
<dbReference type="InterPro" id="IPR046816">
    <property type="entry name" value="MmeI_Mtase"/>
</dbReference>
<dbReference type="AlphaFoldDB" id="D9WVX1"/>
<dbReference type="InterPro" id="IPR050953">
    <property type="entry name" value="N4_N6_ade-DNA_methylase"/>
</dbReference>
<evidence type="ECO:0000259" key="8">
    <source>
        <dbReference type="Pfam" id="PF20473"/>
    </source>
</evidence>
<dbReference type="PANTHER" id="PTHR33841">
    <property type="entry name" value="DNA METHYLTRANSFERASE YEEA-RELATED"/>
    <property type="match status" value="1"/>
</dbReference>
<evidence type="ECO:0000313" key="10">
    <source>
        <dbReference type="Proteomes" id="UP000003963"/>
    </source>
</evidence>
<comment type="catalytic activity">
    <reaction evidence="4">
        <text>a 2'-deoxyadenosine in DNA + S-adenosyl-L-methionine = an N(6)-methyl-2'-deoxyadenosine in DNA + S-adenosyl-L-homocysteine + H(+)</text>
        <dbReference type="Rhea" id="RHEA:15197"/>
        <dbReference type="Rhea" id="RHEA-COMP:12418"/>
        <dbReference type="Rhea" id="RHEA-COMP:12419"/>
        <dbReference type="ChEBI" id="CHEBI:15378"/>
        <dbReference type="ChEBI" id="CHEBI:57856"/>
        <dbReference type="ChEBI" id="CHEBI:59789"/>
        <dbReference type="ChEBI" id="CHEBI:90615"/>
        <dbReference type="ChEBI" id="CHEBI:90616"/>
        <dbReference type="EC" id="2.1.1.72"/>
    </reaction>
</comment>
<dbReference type="STRING" id="457427.SSOG_04194"/>
<dbReference type="EC" id="2.1.1.72" evidence="1"/>
<proteinExistence type="predicted"/>
<dbReference type="HOGENOM" id="CLU_005831_1_1_11"/>
<dbReference type="InterPro" id="IPR046819">
    <property type="entry name" value="MmeI_hel"/>
</dbReference>
<evidence type="ECO:0000256" key="1">
    <source>
        <dbReference type="ARBA" id="ARBA00011900"/>
    </source>
</evidence>
<evidence type="ECO:0000259" key="6">
    <source>
        <dbReference type="Pfam" id="PF20465"/>
    </source>
</evidence>
<evidence type="ECO:0000259" key="7">
    <source>
        <dbReference type="Pfam" id="PF20466"/>
    </source>
</evidence>
<keyword evidence="3 9" id="KW-0808">Transferase</keyword>
<dbReference type="EMBL" id="GG657754">
    <property type="protein sequence ID" value="EFL24480.1"/>
    <property type="molecule type" value="Genomic_DNA"/>
</dbReference>
<evidence type="ECO:0000256" key="2">
    <source>
        <dbReference type="ARBA" id="ARBA00022603"/>
    </source>
</evidence>
<dbReference type="Gene3D" id="3.40.50.150">
    <property type="entry name" value="Vaccinia Virus protein VP39"/>
    <property type="match status" value="1"/>
</dbReference>
<dbReference type="GO" id="GO:0032259">
    <property type="term" value="P:methylation"/>
    <property type="evidence" value="ECO:0007669"/>
    <property type="project" value="UniProtKB-KW"/>
</dbReference>
<dbReference type="InterPro" id="IPR002052">
    <property type="entry name" value="DNA_methylase_N6_adenine_CS"/>
</dbReference>
<dbReference type="GO" id="GO:0009007">
    <property type="term" value="F:site-specific DNA-methyltransferase (adenine-specific) activity"/>
    <property type="evidence" value="ECO:0007669"/>
    <property type="project" value="UniProtKB-EC"/>
</dbReference>
<evidence type="ECO:0000256" key="4">
    <source>
        <dbReference type="ARBA" id="ARBA00047942"/>
    </source>
</evidence>
<dbReference type="SUPFAM" id="SSF53335">
    <property type="entry name" value="S-adenosyl-L-methionine-dependent methyltransferases"/>
    <property type="match status" value="1"/>
</dbReference>
<accession>D9WVX1</accession>
<dbReference type="InterPro" id="IPR046817">
    <property type="entry name" value="MmeI_N"/>
</dbReference>
<sequence length="929" mass="105100">MRYRQEHLSGDEKGEAQVYLDRFFRALGHEGVREAGATLEMRIKQRDQKGTAFADLMWKPRCLIEMKRADTDLSKHYRQAFDYWVQAVPDRPRYVILCNFDQFWIYDFDQQLDEPVDRVLLGDLPQRADALAFLFPIEQSPVFRNDLVAVTREAAADVARVFKQIHGRGVPRLKAQVFTLQSVMAMFAEDIGMLPEHLFTRALHDSSSGSDAYDLLFGLFREMNTPGPTPAGRYKGTPYFNGGLFSEVYPVELTDDELDDLRRACETDWSAVRPEIFGTLFEGSMEESERHAQGAHFTSQTDIAKIVGPVIVNPWRERISKAGAIPELEKLLLELSSYTVLDPACGSGNFLYVAYRELRRIEHEIQNLISERRRGRHVGQQSISYVPTDHFFGIDINPFAVEVAKVTMMLAKKLSTDELGDHQEVLPLDNLSGTIVAADALFSEWPKANAIVGNPPFLGRRGMIDDLGAEYCQLLSREYPNISGVSDFVTYWFPKAHAHLPPGGRAGLVATKSIRENDSRKSSLDYIEANGGHIFEAVSSQRWSGDAQVHVSIVNWSKGVDVTPKILWLSDQLRLEVKEISPTLRPGFDVRKAKDIEANTSPQVCFEGQTPGMTKGKGFILDREGKRTLAKAGSSVKVIHPFLGGREMLRNTAIDRWVIDIGLDDSLEARSSYPNMMKYLEDWVLPKREEAAAKEEARNKKVLRANPKARVNKHHANFLARWWKLAYRRTEMLDALAQSDRYLATSRHASVNRPTVFSFVDYAVHPGDSMTVFSLDDDYSFGILSSDYHGVWVRARCSYLKSDPRYTSSTVWASFPWPQAPTSDQVKEIVEVSARLLELRQRHYERGIPLEAQYASLQRPGKNDLRDLHAELDEAVRKAYGFAPDEDKLAQLYALNQALASETAAVWGPKSARHMDVRVTDYRISPPVG</sequence>
<feature type="domain" description="MmeI-like DNA-methyltransferase" evidence="8">
    <location>
        <begin position="326"/>
        <end position="557"/>
    </location>
</feature>
<evidence type="ECO:0000256" key="3">
    <source>
        <dbReference type="ARBA" id="ARBA00022679"/>
    </source>
</evidence>
<evidence type="ECO:0000313" key="9">
    <source>
        <dbReference type="EMBL" id="EFL24480.1"/>
    </source>
</evidence>
<dbReference type="Proteomes" id="UP000003963">
    <property type="component" value="Unassembled WGS sequence"/>
</dbReference>